<dbReference type="Proteomes" id="UP001443914">
    <property type="component" value="Unassembled WGS sequence"/>
</dbReference>
<feature type="region of interest" description="Disordered" evidence="1">
    <location>
        <begin position="349"/>
        <end position="463"/>
    </location>
</feature>
<feature type="region of interest" description="Disordered" evidence="1">
    <location>
        <begin position="1"/>
        <end position="27"/>
    </location>
</feature>
<dbReference type="PANTHER" id="PTHR35504:SF1">
    <property type="entry name" value="PROTEIN EMBRYONIC FLOWER 1"/>
    <property type="match status" value="1"/>
</dbReference>
<dbReference type="EMBL" id="JBDFQZ010000009">
    <property type="protein sequence ID" value="KAK9689128.1"/>
    <property type="molecule type" value="Genomic_DNA"/>
</dbReference>
<feature type="compositionally biased region" description="Acidic residues" evidence="1">
    <location>
        <begin position="395"/>
        <end position="406"/>
    </location>
</feature>
<protein>
    <recommendedName>
        <fullName evidence="4">Protein EMBRYONIC FLOWER 1</fullName>
    </recommendedName>
</protein>
<name>A0AAW1IIC4_SAPOF</name>
<proteinExistence type="predicted"/>
<feature type="compositionally biased region" description="Low complexity" evidence="1">
    <location>
        <begin position="12"/>
        <end position="21"/>
    </location>
</feature>
<comment type="caution">
    <text evidence="2">The sequence shown here is derived from an EMBL/GenBank/DDBJ whole genome shotgun (WGS) entry which is preliminary data.</text>
</comment>
<reference evidence="2 3" key="1">
    <citation type="submission" date="2024-03" db="EMBL/GenBank/DDBJ databases">
        <title>WGS assembly of Saponaria officinalis var. Norfolk2.</title>
        <authorList>
            <person name="Jenkins J."/>
            <person name="Shu S."/>
            <person name="Grimwood J."/>
            <person name="Barry K."/>
            <person name="Goodstein D."/>
            <person name="Schmutz J."/>
            <person name="Leebens-Mack J."/>
            <person name="Osbourn A."/>
        </authorList>
    </citation>
    <scope>NUCLEOTIDE SEQUENCE [LARGE SCALE GENOMIC DNA]</scope>
    <source>
        <strain evidence="3">cv. Norfolk2</strain>
        <strain evidence="2">JIC</strain>
        <tissue evidence="2">Leaf</tissue>
    </source>
</reference>
<feature type="compositionally biased region" description="Low complexity" evidence="1">
    <location>
        <begin position="146"/>
        <end position="160"/>
    </location>
</feature>
<feature type="compositionally biased region" description="Polar residues" evidence="1">
    <location>
        <begin position="1"/>
        <end position="11"/>
    </location>
</feature>
<feature type="compositionally biased region" description="Basic and acidic residues" evidence="1">
    <location>
        <begin position="696"/>
        <end position="705"/>
    </location>
</feature>
<evidence type="ECO:0000256" key="1">
    <source>
        <dbReference type="SAM" id="MobiDB-lite"/>
    </source>
</evidence>
<dbReference type="GO" id="GO:0048367">
    <property type="term" value="P:shoot system development"/>
    <property type="evidence" value="ECO:0007669"/>
    <property type="project" value="InterPro"/>
</dbReference>
<feature type="compositionally biased region" description="Polar residues" evidence="1">
    <location>
        <begin position="488"/>
        <end position="503"/>
    </location>
</feature>
<dbReference type="AlphaFoldDB" id="A0AAW1IIC4"/>
<accession>A0AAW1IIC4</accession>
<feature type="compositionally biased region" description="Basic and acidic residues" evidence="1">
    <location>
        <begin position="372"/>
        <end position="386"/>
    </location>
</feature>
<keyword evidence="3" id="KW-1185">Reference proteome</keyword>
<dbReference type="GO" id="GO:0009910">
    <property type="term" value="P:negative regulation of flower development"/>
    <property type="evidence" value="ECO:0007669"/>
    <property type="project" value="InterPro"/>
</dbReference>
<organism evidence="2 3">
    <name type="scientific">Saponaria officinalis</name>
    <name type="common">Common soapwort</name>
    <name type="synonym">Lychnis saponaria</name>
    <dbReference type="NCBI Taxonomy" id="3572"/>
    <lineage>
        <taxon>Eukaryota</taxon>
        <taxon>Viridiplantae</taxon>
        <taxon>Streptophyta</taxon>
        <taxon>Embryophyta</taxon>
        <taxon>Tracheophyta</taxon>
        <taxon>Spermatophyta</taxon>
        <taxon>Magnoliopsida</taxon>
        <taxon>eudicotyledons</taxon>
        <taxon>Gunneridae</taxon>
        <taxon>Pentapetalae</taxon>
        <taxon>Caryophyllales</taxon>
        <taxon>Caryophyllaceae</taxon>
        <taxon>Caryophylleae</taxon>
        <taxon>Saponaria</taxon>
    </lineage>
</organism>
<feature type="region of interest" description="Disordered" evidence="1">
    <location>
        <begin position="480"/>
        <end position="523"/>
    </location>
</feature>
<evidence type="ECO:0000313" key="2">
    <source>
        <dbReference type="EMBL" id="KAK9689128.1"/>
    </source>
</evidence>
<feature type="region of interest" description="Disordered" evidence="1">
    <location>
        <begin position="592"/>
        <end position="626"/>
    </location>
</feature>
<dbReference type="PANTHER" id="PTHR35504">
    <property type="entry name" value="PROTEIN EMBRYONIC FLOWER 1"/>
    <property type="match status" value="1"/>
</dbReference>
<feature type="region of interest" description="Disordered" evidence="1">
    <location>
        <begin position="1130"/>
        <end position="1171"/>
    </location>
</feature>
<evidence type="ECO:0000313" key="3">
    <source>
        <dbReference type="Proteomes" id="UP001443914"/>
    </source>
</evidence>
<gene>
    <name evidence="2" type="ORF">RND81_09G037000</name>
</gene>
<feature type="region of interest" description="Disordered" evidence="1">
    <location>
        <begin position="1075"/>
        <end position="1100"/>
    </location>
</feature>
<feature type="region of interest" description="Disordered" evidence="1">
    <location>
        <begin position="696"/>
        <end position="724"/>
    </location>
</feature>
<feature type="compositionally biased region" description="Basic and acidic residues" evidence="1">
    <location>
        <begin position="1131"/>
        <end position="1144"/>
    </location>
</feature>
<feature type="region of interest" description="Disordered" evidence="1">
    <location>
        <begin position="138"/>
        <end position="178"/>
    </location>
</feature>
<sequence>MASSVVELNQQSDSSLPSKSSRLNGPLDLVPVQNPCDEKHKEAIRKCNHFSIRGYVSEVRKKDPKLCYPFTVNDTTDPRLELPPMVVPNFRWWRCVSCVPEAKTILKNSGGAGNEEAQNDANANASILLLGQTSKVDNEDRIQKTDASTSSDSNDNKNVSPISADRKGKGKAHVNDDILPSSDCGNGFLKVSLSQRILQQTLGQTEVDPSAVNEVEFRSKSNQNGTTKALQKDCKASRTEVGPSQGYVTREVEQQTSSQHQRADSLTNAVAGIVSTSRSHSQSLVNLPDLNECSGEPSCDANNEVKATTNNMNHFCDDDDDYLGAERRKKPKVRLLSELLGIKEIQNPAKGKKKTLSSASSLDESMKRKRVGSQDEVMKRTNDGTKKVVGTSDNSESEDWTDSDDVSTEKISETLVKRGCKSKDPSPEKRNKKMKKDHGESSLFRQKIKSKSGHEKGNISGELPQNLDFFTRLSEKNSVLTKKRGKLSQGQKEPSYNISSKSRMPNECGLAQKDGKTEQNATESVRKASENGHYFLSSYLNKENDQLCVPRKDALSLSSSQAEQVHVAGNSVNNDKLNTIVGETSVTIKPIASGAPCIGDQTDAERSVCPTPTSSEKKTETPQADGCSLLPQLVPVQAPNSNANQKELTNEVRGRIQDIDINSIPTDDKTVEQGPGDDIPMDIVELMAKNQYERHLDDPKEKRDFPPPPPPSGTCGRPNGNLGSYRHQVQNFAPSHFLSMQKPPSTDPRIPLFNENLGHYTYYNNNHIGVRGLPREHPVSGRFVSPSQAQDHIRPFSARGLTPNNWNGNLNATMPQRYPPSFLQAVDSYQKHRGMAPRQSITDTHRGGCGWPSGMTSRMPLGITNPQMISQSSSVVNKGRIHQQSSGSFLNFNANAAAAAAAAASSNLEKHQNLNFSNAYNSGNPESSARLSVDVNEAIPAMHLLSLMQNAAKLQNTELSLGPQKMVGPSNSRYPFSKNNNRTTSIQDNSCHPCYPTALPTARPFPLTYQNDGNISRTNPGFLGPIPLTLRGQRNIETSHFVPQSGDHRPLKRPMAPPHDKGKGFGMTKHAYMNNGVHGTKDSSKLQRVAGTRRDDKVVPPAPDKVICQLNRNPSEFNDLKLVAKYMIGPDDLKPRNTARDKAPRPRGNSKRQNNNIKVNKPMPSVIAAKS</sequence>
<evidence type="ECO:0008006" key="4">
    <source>
        <dbReference type="Google" id="ProtNLM"/>
    </source>
</evidence>
<dbReference type="EMBL" id="JBDFQZ010000009">
    <property type="protein sequence ID" value="KAK9689131.1"/>
    <property type="molecule type" value="Genomic_DNA"/>
</dbReference>
<dbReference type="InterPro" id="IPR034583">
    <property type="entry name" value="EMF1"/>
</dbReference>
<feature type="compositionally biased region" description="Basic and acidic residues" evidence="1">
    <location>
        <begin position="407"/>
        <end position="429"/>
    </location>
</feature>
<dbReference type="GO" id="GO:0045892">
    <property type="term" value="P:negative regulation of DNA-templated transcription"/>
    <property type="evidence" value="ECO:0007669"/>
    <property type="project" value="InterPro"/>
</dbReference>
<dbReference type="EMBL" id="JBDFQZ010000009">
    <property type="protein sequence ID" value="KAK9689129.1"/>
    <property type="molecule type" value="Genomic_DNA"/>
</dbReference>